<dbReference type="AlphaFoldDB" id="A0A8S9MIG2"/>
<evidence type="ECO:0000313" key="2">
    <source>
        <dbReference type="Proteomes" id="UP000712281"/>
    </source>
</evidence>
<dbReference type="Proteomes" id="UP000712281">
    <property type="component" value="Unassembled WGS sequence"/>
</dbReference>
<proteinExistence type="predicted"/>
<comment type="caution">
    <text evidence="1">The sequence shown here is derived from an EMBL/GenBank/DDBJ whole genome shotgun (WGS) entry which is preliminary data.</text>
</comment>
<evidence type="ECO:0000313" key="1">
    <source>
        <dbReference type="EMBL" id="KAF2618762.1"/>
    </source>
</evidence>
<name>A0A8S9MIG2_BRACR</name>
<organism evidence="1 2">
    <name type="scientific">Brassica cretica</name>
    <name type="common">Mustard</name>
    <dbReference type="NCBI Taxonomy" id="69181"/>
    <lineage>
        <taxon>Eukaryota</taxon>
        <taxon>Viridiplantae</taxon>
        <taxon>Streptophyta</taxon>
        <taxon>Embryophyta</taxon>
        <taxon>Tracheophyta</taxon>
        <taxon>Spermatophyta</taxon>
        <taxon>Magnoliopsida</taxon>
        <taxon>eudicotyledons</taxon>
        <taxon>Gunneridae</taxon>
        <taxon>Pentapetalae</taxon>
        <taxon>rosids</taxon>
        <taxon>malvids</taxon>
        <taxon>Brassicales</taxon>
        <taxon>Brassicaceae</taxon>
        <taxon>Brassiceae</taxon>
        <taxon>Brassica</taxon>
    </lineage>
</organism>
<accession>A0A8S9MIG2</accession>
<gene>
    <name evidence="1" type="ORF">F2Q68_00041413</name>
</gene>
<dbReference type="EMBL" id="QGKW02000007">
    <property type="protein sequence ID" value="KAF2618762.1"/>
    <property type="molecule type" value="Genomic_DNA"/>
</dbReference>
<reference evidence="1" key="1">
    <citation type="submission" date="2019-12" db="EMBL/GenBank/DDBJ databases">
        <title>Genome sequencing and annotation of Brassica cretica.</title>
        <authorList>
            <person name="Studholme D.J."/>
            <person name="Sarris P.F."/>
        </authorList>
    </citation>
    <scope>NUCLEOTIDE SEQUENCE</scope>
    <source>
        <strain evidence="1">PFS-001/15</strain>
        <tissue evidence="1">Leaf</tissue>
    </source>
</reference>
<protein>
    <submittedName>
        <fullName evidence="1">Uncharacterized protein</fullName>
    </submittedName>
</protein>
<sequence>MSLAWTWKRCSMELDSSRSLKLLRRPRTGALELDLDVTNWRIEEAFAIHLQLGF</sequence>